<dbReference type="InterPro" id="IPR004358">
    <property type="entry name" value="Sig_transdc_His_kin-like_C"/>
</dbReference>
<feature type="transmembrane region" description="Helical" evidence="11">
    <location>
        <begin position="37"/>
        <end position="58"/>
    </location>
</feature>
<dbReference type="SMART" id="SM00387">
    <property type="entry name" value="HATPase_c"/>
    <property type="match status" value="1"/>
</dbReference>
<dbReference type="EMBL" id="JBJYXY010000001">
    <property type="protein sequence ID" value="MFN2976226.1"/>
    <property type="molecule type" value="Genomic_DNA"/>
</dbReference>
<dbReference type="SUPFAM" id="SSF55785">
    <property type="entry name" value="PYP-like sensor domain (PAS domain)"/>
    <property type="match status" value="1"/>
</dbReference>
<sequence length="504" mass="55922">MGSSRPASDPPRSNPSRKRLPLGRSARRLSFERRLHLWRWALSLPCFALVFWCCRLYEIPVGWSALYLLVTALVWQVVTSAFFETVIRPLQTLSNIVAALRDEDFSFRARGAIRGDSLGDLALEINTLASAMQLHRNAAMDAITLADRVIGSMPSPVLAFDEHQRLRLLNAAAEDVFQLSASSALGRTAEQLILSDLLQARDQSVITPERNREHHRQPAERGQPGQKSGSNQFSAGGSMSRWSVRRTMFRLHGVPHVLVVLSDVAAALREEERSAWQRLIRVLSHEINNSLTPIKSVASMLRSRPLKLDSVTHTSQDLHDLRRGLAMIEDRAESLNRFLQGYQQLSRLPSPRMQTVSIAAIVERSALLERRLAIQVRPSPDLYIQADPDQIQQLLINLFKNAAEAAGDPTLEHGSPLIEVSWTALNGDVAIQIRDNGPGLANPANLFVPFYTTKPEGTGIGLTLCQQIVAAHQGSIRLRNRDDGSGCLVELSLPLLDTRAAPKM</sequence>
<dbReference type="GO" id="GO:0016301">
    <property type="term" value="F:kinase activity"/>
    <property type="evidence" value="ECO:0007669"/>
    <property type="project" value="UniProtKB-KW"/>
</dbReference>
<keyword evidence="8" id="KW-0067">ATP-binding</keyword>
<dbReference type="Gene3D" id="6.10.340.10">
    <property type="match status" value="1"/>
</dbReference>
<feature type="compositionally biased region" description="Basic and acidic residues" evidence="10">
    <location>
        <begin position="209"/>
        <end position="219"/>
    </location>
</feature>
<dbReference type="RefSeq" id="WP_263412287.1">
    <property type="nucleotide sequence ID" value="NZ_BAABBH010000001.1"/>
</dbReference>
<keyword evidence="15" id="KW-1185">Reference proteome</keyword>
<dbReference type="SUPFAM" id="SSF47384">
    <property type="entry name" value="Homodimeric domain of signal transducing histidine kinase"/>
    <property type="match status" value="1"/>
</dbReference>
<organism evidence="14 15">
    <name type="scientific">Terriglobus aquaticus</name>
    <dbReference type="NCBI Taxonomy" id="940139"/>
    <lineage>
        <taxon>Bacteria</taxon>
        <taxon>Pseudomonadati</taxon>
        <taxon>Acidobacteriota</taxon>
        <taxon>Terriglobia</taxon>
        <taxon>Terriglobales</taxon>
        <taxon>Acidobacteriaceae</taxon>
        <taxon>Terriglobus</taxon>
    </lineage>
</organism>
<evidence type="ECO:0000256" key="6">
    <source>
        <dbReference type="ARBA" id="ARBA00022741"/>
    </source>
</evidence>
<feature type="region of interest" description="Disordered" evidence="10">
    <location>
        <begin position="1"/>
        <end position="20"/>
    </location>
</feature>
<dbReference type="InterPro" id="IPR036890">
    <property type="entry name" value="HATPase_C_sf"/>
</dbReference>
<reference evidence="14 15" key="1">
    <citation type="submission" date="2024-12" db="EMBL/GenBank/DDBJ databases">
        <authorList>
            <person name="Lee Y."/>
        </authorList>
    </citation>
    <scope>NUCLEOTIDE SEQUENCE [LARGE SCALE GENOMIC DNA]</scope>
    <source>
        <strain evidence="14 15">03SUJ4</strain>
    </source>
</reference>
<evidence type="ECO:0000256" key="4">
    <source>
        <dbReference type="ARBA" id="ARBA00022553"/>
    </source>
</evidence>
<keyword evidence="11" id="KW-0472">Membrane</keyword>
<dbReference type="PROSITE" id="PS50109">
    <property type="entry name" value="HIS_KIN"/>
    <property type="match status" value="1"/>
</dbReference>
<comment type="catalytic activity">
    <reaction evidence="1">
        <text>ATP + protein L-histidine = ADP + protein N-phospho-L-histidine.</text>
        <dbReference type="EC" id="2.7.13.3"/>
    </reaction>
</comment>
<evidence type="ECO:0000256" key="11">
    <source>
        <dbReference type="SAM" id="Phobius"/>
    </source>
</evidence>
<dbReference type="Gene3D" id="3.30.565.10">
    <property type="entry name" value="Histidine kinase-like ATPase, C-terminal domain"/>
    <property type="match status" value="1"/>
</dbReference>
<protein>
    <recommendedName>
        <fullName evidence="3">histidine kinase</fullName>
        <ecNumber evidence="3">2.7.13.3</ecNumber>
    </recommendedName>
</protein>
<comment type="caution">
    <text evidence="14">The sequence shown here is derived from an EMBL/GenBank/DDBJ whole genome shotgun (WGS) entry which is preliminary data.</text>
</comment>
<keyword evidence="6" id="KW-0547">Nucleotide-binding</keyword>
<dbReference type="Proteomes" id="UP001634747">
    <property type="component" value="Unassembled WGS sequence"/>
</dbReference>
<keyword evidence="7 14" id="KW-0418">Kinase</keyword>
<dbReference type="InterPro" id="IPR005467">
    <property type="entry name" value="His_kinase_dom"/>
</dbReference>
<dbReference type="SMART" id="SM00388">
    <property type="entry name" value="HisKA"/>
    <property type="match status" value="1"/>
</dbReference>
<accession>A0ABW9KMS7</accession>
<dbReference type="CDD" id="cd00082">
    <property type="entry name" value="HisKA"/>
    <property type="match status" value="1"/>
</dbReference>
<evidence type="ECO:0000256" key="1">
    <source>
        <dbReference type="ARBA" id="ARBA00000085"/>
    </source>
</evidence>
<evidence type="ECO:0000313" key="15">
    <source>
        <dbReference type="Proteomes" id="UP001634747"/>
    </source>
</evidence>
<dbReference type="PANTHER" id="PTHR42878:SF7">
    <property type="entry name" value="SENSOR HISTIDINE KINASE GLRK"/>
    <property type="match status" value="1"/>
</dbReference>
<keyword evidence="5" id="KW-0808">Transferase</keyword>
<dbReference type="Gene3D" id="1.10.287.130">
    <property type="match status" value="1"/>
</dbReference>
<feature type="domain" description="Histidine kinase" evidence="12">
    <location>
        <begin position="282"/>
        <end position="497"/>
    </location>
</feature>
<dbReference type="InterPro" id="IPR036097">
    <property type="entry name" value="HisK_dim/P_sf"/>
</dbReference>
<dbReference type="SUPFAM" id="SSF55874">
    <property type="entry name" value="ATPase domain of HSP90 chaperone/DNA topoisomerase II/histidine kinase"/>
    <property type="match status" value="1"/>
</dbReference>
<feature type="region of interest" description="Disordered" evidence="10">
    <location>
        <begin position="206"/>
        <end position="237"/>
    </location>
</feature>
<keyword evidence="4" id="KW-0597">Phosphoprotein</keyword>
<dbReference type="PANTHER" id="PTHR42878">
    <property type="entry name" value="TWO-COMPONENT HISTIDINE KINASE"/>
    <property type="match status" value="1"/>
</dbReference>
<dbReference type="EC" id="2.7.13.3" evidence="3"/>
<evidence type="ECO:0000256" key="5">
    <source>
        <dbReference type="ARBA" id="ARBA00022679"/>
    </source>
</evidence>
<dbReference type="Gene3D" id="3.30.450.20">
    <property type="entry name" value="PAS domain"/>
    <property type="match status" value="1"/>
</dbReference>
<dbReference type="PROSITE" id="PS50885">
    <property type="entry name" value="HAMP"/>
    <property type="match status" value="1"/>
</dbReference>
<feature type="domain" description="HAMP" evidence="13">
    <location>
        <begin position="84"/>
        <end position="137"/>
    </location>
</feature>
<dbReference type="InterPro" id="IPR050351">
    <property type="entry name" value="BphY/WalK/GraS-like"/>
</dbReference>
<dbReference type="InterPro" id="IPR003661">
    <property type="entry name" value="HisK_dim/P_dom"/>
</dbReference>
<evidence type="ECO:0000259" key="13">
    <source>
        <dbReference type="PROSITE" id="PS50885"/>
    </source>
</evidence>
<evidence type="ECO:0000256" key="2">
    <source>
        <dbReference type="ARBA" id="ARBA00004370"/>
    </source>
</evidence>
<dbReference type="Pfam" id="PF02518">
    <property type="entry name" value="HATPase_c"/>
    <property type="match status" value="1"/>
</dbReference>
<evidence type="ECO:0000256" key="7">
    <source>
        <dbReference type="ARBA" id="ARBA00022777"/>
    </source>
</evidence>
<keyword evidence="11" id="KW-1133">Transmembrane helix</keyword>
<evidence type="ECO:0000256" key="9">
    <source>
        <dbReference type="ARBA" id="ARBA00023012"/>
    </source>
</evidence>
<feature type="transmembrane region" description="Helical" evidence="11">
    <location>
        <begin position="64"/>
        <end position="83"/>
    </location>
</feature>
<evidence type="ECO:0000256" key="8">
    <source>
        <dbReference type="ARBA" id="ARBA00022840"/>
    </source>
</evidence>
<evidence type="ECO:0000259" key="12">
    <source>
        <dbReference type="PROSITE" id="PS50109"/>
    </source>
</evidence>
<name>A0ABW9KMS7_9BACT</name>
<proteinExistence type="predicted"/>
<evidence type="ECO:0000256" key="10">
    <source>
        <dbReference type="SAM" id="MobiDB-lite"/>
    </source>
</evidence>
<evidence type="ECO:0000313" key="14">
    <source>
        <dbReference type="EMBL" id="MFN2976226.1"/>
    </source>
</evidence>
<keyword evidence="9" id="KW-0902">Two-component regulatory system</keyword>
<dbReference type="InterPro" id="IPR003594">
    <property type="entry name" value="HATPase_dom"/>
</dbReference>
<evidence type="ECO:0000256" key="3">
    <source>
        <dbReference type="ARBA" id="ARBA00012438"/>
    </source>
</evidence>
<gene>
    <name evidence="14" type="ORF">ACK2TP_10680</name>
</gene>
<keyword evidence="11" id="KW-0812">Transmembrane</keyword>
<dbReference type="InterPro" id="IPR035965">
    <property type="entry name" value="PAS-like_dom_sf"/>
</dbReference>
<dbReference type="PRINTS" id="PR00344">
    <property type="entry name" value="BCTRLSENSOR"/>
</dbReference>
<feature type="compositionally biased region" description="Polar residues" evidence="10">
    <location>
        <begin position="225"/>
        <end position="237"/>
    </location>
</feature>
<comment type="subcellular location">
    <subcellularLocation>
        <location evidence="2">Membrane</location>
    </subcellularLocation>
</comment>
<dbReference type="InterPro" id="IPR003660">
    <property type="entry name" value="HAMP_dom"/>
</dbReference>